<dbReference type="CDD" id="cd02440">
    <property type="entry name" value="AdoMet_MTases"/>
    <property type="match status" value="1"/>
</dbReference>
<gene>
    <name evidence="6" type="ordered locus">DaAHT2_0730</name>
</gene>
<feature type="domain" description="Methyltransferase type 12" evidence="4">
    <location>
        <begin position="315"/>
        <end position="405"/>
    </location>
</feature>
<dbReference type="InterPro" id="IPR029063">
    <property type="entry name" value="SAM-dependent_MTases_sf"/>
</dbReference>
<keyword evidence="2 3" id="KW-0802">TPR repeat</keyword>
<dbReference type="Gene3D" id="3.40.50.150">
    <property type="entry name" value="Vaccinia Virus protein VP39"/>
    <property type="match status" value="1"/>
</dbReference>
<dbReference type="InParanoid" id="D6Z1K9"/>
<dbReference type="PANTHER" id="PTHR44943:SF8">
    <property type="entry name" value="TPR REPEAT-CONTAINING PROTEIN MJ0263"/>
    <property type="match status" value="1"/>
</dbReference>
<dbReference type="KEGG" id="dak:DaAHT2_0730"/>
<dbReference type="SMART" id="SM00028">
    <property type="entry name" value="TPR"/>
    <property type="match status" value="6"/>
</dbReference>
<dbReference type="InterPro" id="IPR013217">
    <property type="entry name" value="Methyltransf_12"/>
</dbReference>
<protein>
    <submittedName>
        <fullName evidence="6">Methyltransferase type 12</fullName>
    </submittedName>
</protein>
<accession>D6Z1K9</accession>
<evidence type="ECO:0000256" key="3">
    <source>
        <dbReference type="PROSITE-ProRule" id="PRU00339"/>
    </source>
</evidence>
<dbReference type="Pfam" id="PF23914">
    <property type="entry name" value="TPR_CcmH_CycH"/>
    <property type="match status" value="1"/>
</dbReference>
<dbReference type="InterPro" id="IPR056413">
    <property type="entry name" value="TPR_CcmH_CycH"/>
</dbReference>
<dbReference type="SUPFAM" id="SSF48452">
    <property type="entry name" value="TPR-like"/>
    <property type="match status" value="1"/>
</dbReference>
<keyword evidence="7" id="KW-1185">Reference proteome</keyword>
<dbReference type="InterPro" id="IPR011990">
    <property type="entry name" value="TPR-like_helical_dom_sf"/>
</dbReference>
<evidence type="ECO:0000259" key="5">
    <source>
        <dbReference type="Pfam" id="PF23914"/>
    </source>
</evidence>
<dbReference type="Gene3D" id="1.25.40.10">
    <property type="entry name" value="Tetratricopeptide repeat domain"/>
    <property type="match status" value="2"/>
</dbReference>
<dbReference type="PROSITE" id="PS50293">
    <property type="entry name" value="TPR_REGION"/>
    <property type="match status" value="2"/>
</dbReference>
<dbReference type="RefSeq" id="WP_013162964.1">
    <property type="nucleotide sequence ID" value="NC_014216.1"/>
</dbReference>
<dbReference type="Pfam" id="PF08242">
    <property type="entry name" value="Methyltransf_12"/>
    <property type="match status" value="1"/>
</dbReference>
<feature type="repeat" description="TPR" evidence="3">
    <location>
        <begin position="147"/>
        <end position="180"/>
    </location>
</feature>
<dbReference type="Proteomes" id="UP000001508">
    <property type="component" value="Chromosome"/>
</dbReference>
<dbReference type="GO" id="GO:0032259">
    <property type="term" value="P:methylation"/>
    <property type="evidence" value="ECO:0007669"/>
    <property type="project" value="UniProtKB-KW"/>
</dbReference>
<keyword evidence="6" id="KW-0489">Methyltransferase</keyword>
<dbReference type="eggNOG" id="COG4976">
    <property type="taxonomic scope" value="Bacteria"/>
</dbReference>
<evidence type="ECO:0000256" key="2">
    <source>
        <dbReference type="ARBA" id="ARBA00022803"/>
    </source>
</evidence>
<evidence type="ECO:0000313" key="6">
    <source>
        <dbReference type="EMBL" id="ADH85434.1"/>
    </source>
</evidence>
<dbReference type="HOGENOM" id="CLU_034833_1_0_7"/>
<dbReference type="InterPro" id="IPR019734">
    <property type="entry name" value="TPR_rpt"/>
</dbReference>
<keyword evidence="6" id="KW-0808">Transferase</keyword>
<evidence type="ECO:0000256" key="1">
    <source>
        <dbReference type="ARBA" id="ARBA00022737"/>
    </source>
</evidence>
<dbReference type="PANTHER" id="PTHR44943">
    <property type="entry name" value="CELLULOSE SYNTHASE OPERON PROTEIN C"/>
    <property type="match status" value="1"/>
</dbReference>
<feature type="repeat" description="TPR" evidence="3">
    <location>
        <begin position="181"/>
        <end position="214"/>
    </location>
</feature>
<feature type="domain" description="Cytochrome c-type biogenesis protein H TPR" evidence="5">
    <location>
        <begin position="103"/>
        <end position="207"/>
    </location>
</feature>
<dbReference type="OrthoDB" id="9809392at2"/>
<feature type="repeat" description="TPR" evidence="3">
    <location>
        <begin position="113"/>
        <end position="146"/>
    </location>
</feature>
<dbReference type="SUPFAM" id="SSF53335">
    <property type="entry name" value="S-adenosyl-L-methionine-dependent methyltransferases"/>
    <property type="match status" value="1"/>
</dbReference>
<sequence>MHYCPENQPEAEDKLLAAAEAQEQGDFQRAKDLYRDILKNCPDHLDARVALCLLYQVAGEADKGRRCFAETRRLAPPHADLHLQLGTLCHDRGEDELAIDFYRQALALKPEHHRAWYNLGTARLQRGEEALAVEAYQEALHLAPNDVDTLYNLALALTRLEKFSAAAHIYHRALAAAPDDREVLYNLGVLYRRMSRYTEALRCFLRVIEFDPDYAPALGHLGAMWVELEEKELAITFFEKLVALDHQAESARHMLAALREETPASPPKEYVASLFDHYGEKFESELMEQLGYRVPFIMAEMLREATGGQMFDRLLDLGCGTGLAGEAFLAQAAELTGVDLSAGMLAQAREKMVYDQLHQQDILEFCQQHRATYDLVVAADVLNYLGDLAPFFAEIGNLLPPGGLLLFSTEEVDCEGGFVLQENGRYAHAPGYIHKLASRHDFTVVNERRCDLRREKERWVQGRLYLLRP</sequence>
<feature type="repeat" description="TPR" evidence="3">
    <location>
        <begin position="215"/>
        <end position="248"/>
    </location>
</feature>
<name>D6Z1K9_DESAT</name>
<proteinExistence type="predicted"/>
<dbReference type="Pfam" id="PF14559">
    <property type="entry name" value="TPR_19"/>
    <property type="match status" value="1"/>
</dbReference>
<dbReference type="PROSITE" id="PS50005">
    <property type="entry name" value="TPR"/>
    <property type="match status" value="5"/>
</dbReference>
<dbReference type="STRING" id="589865.DaAHT2_0730"/>
<organism evidence="6 7">
    <name type="scientific">Desulfurivibrio alkaliphilus (strain DSM 19089 / UNIQEM U267 / AHT2)</name>
    <dbReference type="NCBI Taxonomy" id="589865"/>
    <lineage>
        <taxon>Bacteria</taxon>
        <taxon>Pseudomonadati</taxon>
        <taxon>Thermodesulfobacteriota</taxon>
        <taxon>Desulfobulbia</taxon>
        <taxon>Desulfobulbales</taxon>
        <taxon>Desulfobulbaceae</taxon>
        <taxon>Desulfurivibrio</taxon>
    </lineage>
</organism>
<dbReference type="eggNOG" id="COG0457">
    <property type="taxonomic scope" value="Bacteria"/>
</dbReference>
<evidence type="ECO:0000313" key="7">
    <source>
        <dbReference type="Proteomes" id="UP000001508"/>
    </source>
</evidence>
<dbReference type="AlphaFoldDB" id="D6Z1K9"/>
<dbReference type="GO" id="GO:0008168">
    <property type="term" value="F:methyltransferase activity"/>
    <property type="evidence" value="ECO:0007669"/>
    <property type="project" value="UniProtKB-KW"/>
</dbReference>
<dbReference type="EMBL" id="CP001940">
    <property type="protein sequence ID" value="ADH85434.1"/>
    <property type="molecule type" value="Genomic_DNA"/>
</dbReference>
<evidence type="ECO:0000259" key="4">
    <source>
        <dbReference type="Pfam" id="PF08242"/>
    </source>
</evidence>
<dbReference type="InterPro" id="IPR051685">
    <property type="entry name" value="Ycf3/AcsC/BcsC/TPR_MFPF"/>
</dbReference>
<reference evidence="7" key="1">
    <citation type="submission" date="2010-02" db="EMBL/GenBank/DDBJ databases">
        <title>Complete sequence of Desulfurivibrio alkaliphilus AHT2.</title>
        <authorList>
            <consortium name="US DOE Joint Genome Institute"/>
            <person name="Pitluck S."/>
            <person name="Chertkov O."/>
            <person name="Detter J.C."/>
            <person name="Han C."/>
            <person name="Tapia R."/>
            <person name="Larimer F."/>
            <person name="Land M."/>
            <person name="Hauser L."/>
            <person name="Kyrpides N."/>
            <person name="Mikhailova N."/>
            <person name="Sorokin D.Y."/>
            <person name="Muyzer G."/>
            <person name="Woyke T."/>
        </authorList>
    </citation>
    <scope>NUCLEOTIDE SEQUENCE [LARGE SCALE GENOMIC DNA]</scope>
    <source>
        <strain evidence="7">DSM 19089 / UNIQEM U267 / AHT2</strain>
    </source>
</reference>
<keyword evidence="1" id="KW-0677">Repeat</keyword>
<feature type="repeat" description="TPR" evidence="3">
    <location>
        <begin position="79"/>
        <end position="112"/>
    </location>
</feature>